<dbReference type="AlphaFoldDB" id="A0A1D2MLL6"/>
<dbReference type="Gene3D" id="1.20.1050.10">
    <property type="match status" value="3"/>
</dbReference>
<feature type="domain" description="Thioredoxin-like fold" evidence="3">
    <location>
        <begin position="29"/>
        <end position="120"/>
    </location>
</feature>
<dbReference type="Gene3D" id="3.40.30.10">
    <property type="entry name" value="Glutaredoxin"/>
    <property type="match status" value="1"/>
</dbReference>
<dbReference type="Pfam" id="PF17172">
    <property type="entry name" value="GST_N_4"/>
    <property type="match status" value="4"/>
</dbReference>
<keyword evidence="5" id="KW-1185">Reference proteome</keyword>
<evidence type="ECO:0000256" key="1">
    <source>
        <dbReference type="ARBA" id="ARBA00006475"/>
    </source>
</evidence>
<feature type="domain" description="Metaxin glutathione S-transferase" evidence="2">
    <location>
        <begin position="145"/>
        <end position="207"/>
    </location>
</feature>
<dbReference type="InterPro" id="IPR012336">
    <property type="entry name" value="Thioredoxin-like_fold"/>
</dbReference>
<evidence type="ECO:0000259" key="2">
    <source>
        <dbReference type="Pfam" id="PF17171"/>
    </source>
</evidence>
<name>A0A1D2MLL6_ORCCI</name>
<evidence type="ECO:0000313" key="5">
    <source>
        <dbReference type="Proteomes" id="UP000094527"/>
    </source>
</evidence>
<dbReference type="SFLD" id="SFLDG01180">
    <property type="entry name" value="SUF1"/>
    <property type="match status" value="6"/>
</dbReference>
<dbReference type="SUPFAM" id="SSF52833">
    <property type="entry name" value="Thioredoxin-like"/>
    <property type="match status" value="3"/>
</dbReference>
<dbReference type="InterPro" id="IPR050931">
    <property type="entry name" value="Mito_Protein_Transport_Metaxin"/>
</dbReference>
<dbReference type="Pfam" id="PF17171">
    <property type="entry name" value="GST_C_6"/>
    <property type="match status" value="4"/>
</dbReference>
<dbReference type="InterPro" id="IPR033468">
    <property type="entry name" value="Metaxin_GST"/>
</dbReference>
<comment type="similarity">
    <text evidence="1">Belongs to the FAX family.</text>
</comment>
<dbReference type="InterPro" id="IPR036249">
    <property type="entry name" value="Thioredoxin-like_sf"/>
</dbReference>
<feature type="domain" description="Metaxin glutathione S-transferase" evidence="2">
    <location>
        <begin position="435"/>
        <end position="497"/>
    </location>
</feature>
<dbReference type="SFLD" id="SFLDG01200">
    <property type="entry name" value="SUF1.1"/>
    <property type="match status" value="5"/>
</dbReference>
<comment type="caution">
    <text evidence="4">The sequence shown here is derived from an EMBL/GenBank/DDBJ whole genome shotgun (WGS) entry which is preliminary data.</text>
</comment>
<evidence type="ECO:0000259" key="3">
    <source>
        <dbReference type="Pfam" id="PF17172"/>
    </source>
</evidence>
<dbReference type="GO" id="GO:0005737">
    <property type="term" value="C:cytoplasm"/>
    <property type="evidence" value="ECO:0007669"/>
    <property type="project" value="TreeGrafter"/>
</dbReference>
<gene>
    <name evidence="4" type="ORF">Ocin01_12720</name>
</gene>
<dbReference type="PANTHER" id="PTHR12289">
    <property type="entry name" value="METAXIN RELATED"/>
    <property type="match status" value="1"/>
</dbReference>
<dbReference type="InterPro" id="IPR040079">
    <property type="entry name" value="Glutathione_S-Trfase"/>
</dbReference>
<dbReference type="SUPFAM" id="SSF47616">
    <property type="entry name" value="GST C-terminal domain-like"/>
    <property type="match status" value="4"/>
</dbReference>
<dbReference type="InterPro" id="IPR036282">
    <property type="entry name" value="Glutathione-S-Trfase_C_sf"/>
</dbReference>
<feature type="domain" description="Metaxin glutathione S-transferase" evidence="2">
    <location>
        <begin position="928"/>
        <end position="990"/>
    </location>
</feature>
<feature type="domain" description="Thioredoxin-like fold" evidence="3">
    <location>
        <begin position="578"/>
        <end position="631"/>
    </location>
</feature>
<organism evidence="4 5">
    <name type="scientific">Orchesella cincta</name>
    <name type="common">Springtail</name>
    <name type="synonym">Podura cincta</name>
    <dbReference type="NCBI Taxonomy" id="48709"/>
    <lineage>
        <taxon>Eukaryota</taxon>
        <taxon>Metazoa</taxon>
        <taxon>Ecdysozoa</taxon>
        <taxon>Arthropoda</taxon>
        <taxon>Hexapoda</taxon>
        <taxon>Collembola</taxon>
        <taxon>Entomobryomorpha</taxon>
        <taxon>Entomobryoidea</taxon>
        <taxon>Orchesellidae</taxon>
        <taxon>Orchesellinae</taxon>
        <taxon>Orchesella</taxon>
    </lineage>
</organism>
<feature type="domain" description="Thioredoxin-like fold" evidence="3">
    <location>
        <begin position="804"/>
        <end position="872"/>
    </location>
</feature>
<feature type="domain" description="Metaxin glutathione S-transferase" evidence="2">
    <location>
        <begin position="695"/>
        <end position="757"/>
    </location>
</feature>
<dbReference type="SFLD" id="SFLDS00019">
    <property type="entry name" value="Glutathione_Transferase_(cytos"/>
    <property type="match status" value="6"/>
</dbReference>
<dbReference type="PANTHER" id="PTHR12289:SF41">
    <property type="entry name" value="FAILED AXON CONNECTIONS-RELATED"/>
    <property type="match status" value="1"/>
</dbReference>
<dbReference type="CDD" id="cd03193">
    <property type="entry name" value="GST_C_Metaxin"/>
    <property type="match status" value="4"/>
</dbReference>
<dbReference type="OrthoDB" id="5809458at2759"/>
<protein>
    <recommendedName>
        <fullName evidence="6">Failed axon connections</fullName>
    </recommendedName>
</protein>
<dbReference type="InterPro" id="IPR026928">
    <property type="entry name" value="FAX/IsoI-like"/>
</dbReference>
<feature type="domain" description="Thioredoxin-like fold" evidence="3">
    <location>
        <begin position="299"/>
        <end position="378"/>
    </location>
</feature>
<accession>A0A1D2MLL6</accession>
<dbReference type="Proteomes" id="UP000094527">
    <property type="component" value="Unassembled WGS sequence"/>
</dbReference>
<evidence type="ECO:0008006" key="6">
    <source>
        <dbReference type="Google" id="ProtNLM"/>
    </source>
</evidence>
<proteinExistence type="inferred from homology"/>
<dbReference type="EMBL" id="LJIJ01000883">
    <property type="protein sequence ID" value="ODM93959.1"/>
    <property type="molecule type" value="Genomic_DNA"/>
</dbReference>
<reference evidence="4 5" key="1">
    <citation type="journal article" date="2016" name="Genome Biol. Evol.">
        <title>Gene Family Evolution Reflects Adaptation to Soil Environmental Stressors in the Genome of the Collembolan Orchesella cincta.</title>
        <authorList>
            <person name="Faddeeva-Vakhrusheva A."/>
            <person name="Derks M.F."/>
            <person name="Anvar S.Y."/>
            <person name="Agamennone V."/>
            <person name="Suring W."/>
            <person name="Smit S."/>
            <person name="van Straalen N.M."/>
            <person name="Roelofs D."/>
        </authorList>
    </citation>
    <scope>NUCLEOTIDE SEQUENCE [LARGE SCALE GENOMIC DNA]</scope>
    <source>
        <tissue evidence="4">Mixed pool</tissue>
    </source>
</reference>
<evidence type="ECO:0000313" key="4">
    <source>
        <dbReference type="EMBL" id="ODM93959.1"/>
    </source>
</evidence>
<sequence length="1007" mass="115128">MKRLDGTTPKDLVILHCFGRDKTIPSGSPYVMKVHTYLRMTQIPYKIDGKDPFGEKGKAPWVSLNGQHISDSEFIIAFLNREFNKDLNKEHPVEQLALGTAVRVMLEDQFSWGMALERFVFNPQEFRKVFGIGAHSREEIEGIVSKNLRAVSALLGDKKFILGERPCQDDCAIFGQLGQAVWGLPNSNYEKLVHNELTNLRDYCFRIKDLYYPDWDQMTSRKRKNSLRTWVGENHGKIALSIGGIWVAVKVVSKLKEKSVACRAQKALKKWERENANVPQDVVILHTLPRGKPVPNPSPFAMKLETYLRMAKITYELDFENSWGKGKTPWITLNGEHISDSQMIIERLRNERKIVIGNYSEEQRAVARAVRIMMDECIGLWRWNYSGGKGLEKIFDMPAYGIKLMFQNINKRLKETAWAQGIGRHSQEQVIEMTKEVLRNSSLILGNKKFLLGDEPCEEDCSFFGFLSMVKWAAPGSPHEKYFNEELENLNNYCNRMKERFWTTDCTINNELVSPKIRDYIAATLVAGGALVIVTRVSGAVIKWISATCVERRWKNTPKDVVILHQIAPGVGAPNASPFALKLETYLRMAQIPYKNDYVDGMGPKKGKTPWITLNAQHFYDSQLCIEFLAKGLLMWRYVHSLSKGFGPEKIFTFPLPPFVAKLLLSLKVRRKVQIAAWFQGLARHNEDEIVQIISNDLHVLSKILGRNKFILGDEPCEDDCAIFGELAQILWCMPGSPYEKLLNDELHNLKEYCLRMKTIYWTDWENYTAQPQKWLLRRWKNTPKDVVILHRIPPAVAAPNASPFVLKLETYLRMTNIPYEIDLGDGMGPKTGKTPWITVNGCHITDSQLCIEFLAKKFEKRVGNYSDEERAGVTDVAICLLFPQRIRSGEDIFISASRVCSEASNLCIYPSSGIGRHSEDDIERIMSEDLHALSKVLGNKKFILGDEPCEDDCAIFGELAQVLWCMPGSPYEKLLNGELQNLKEYCLRMKTLYWPDWENCIAQPPK</sequence>